<feature type="compositionally biased region" description="Polar residues" evidence="1">
    <location>
        <begin position="326"/>
        <end position="336"/>
    </location>
</feature>
<organism evidence="2">
    <name type="scientific">Stegastes partitus</name>
    <name type="common">bicolor damselfish</name>
    <dbReference type="NCBI Taxonomy" id="144197"/>
    <lineage>
        <taxon>Eukaryota</taxon>
        <taxon>Metazoa</taxon>
        <taxon>Chordata</taxon>
        <taxon>Craniata</taxon>
        <taxon>Vertebrata</taxon>
        <taxon>Euteleostomi</taxon>
        <taxon>Actinopterygii</taxon>
        <taxon>Neopterygii</taxon>
        <taxon>Teleostei</taxon>
        <taxon>Neoteleostei</taxon>
        <taxon>Acanthomorphata</taxon>
        <taxon>Ovalentaria</taxon>
        <taxon>Pomacentridae</taxon>
        <taxon>Stegastes</taxon>
    </lineage>
</organism>
<feature type="compositionally biased region" description="Basic residues" evidence="1">
    <location>
        <begin position="175"/>
        <end position="196"/>
    </location>
</feature>
<evidence type="ECO:0000313" key="2">
    <source>
        <dbReference type="Ensembl" id="ENSSPAP00000002599.1"/>
    </source>
</evidence>
<dbReference type="AlphaFoldDB" id="A0A3B4Z7P5"/>
<name>A0A3B4Z7P5_9TELE</name>
<accession>A0A3B4Z7P5</accession>
<proteinExistence type="predicted"/>
<reference evidence="2" key="1">
    <citation type="submission" date="2023-09" db="UniProtKB">
        <authorList>
            <consortium name="Ensembl"/>
        </authorList>
    </citation>
    <scope>IDENTIFICATION</scope>
</reference>
<feature type="compositionally biased region" description="Low complexity" evidence="1">
    <location>
        <begin position="250"/>
        <end position="264"/>
    </location>
</feature>
<feature type="region of interest" description="Disordered" evidence="1">
    <location>
        <begin position="231"/>
        <end position="272"/>
    </location>
</feature>
<dbReference type="Ensembl" id="ENSSPAT00000002638.1">
    <property type="protein sequence ID" value="ENSSPAP00000002599.1"/>
    <property type="gene ID" value="ENSSPAG00000001916.1"/>
</dbReference>
<dbReference type="PANTHER" id="PTHR21563">
    <property type="entry name" value="ZINC FINGER C3H1 DOMAIN-CONTAINING PROTEIN"/>
    <property type="match status" value="1"/>
</dbReference>
<dbReference type="GeneTree" id="ENSGT00390000001116"/>
<feature type="compositionally biased region" description="Pro residues" evidence="1">
    <location>
        <begin position="96"/>
        <end position="114"/>
    </location>
</feature>
<dbReference type="GO" id="GO:0000178">
    <property type="term" value="C:exosome (RNase complex)"/>
    <property type="evidence" value="ECO:0007669"/>
    <property type="project" value="TreeGrafter"/>
</dbReference>
<dbReference type="PANTHER" id="PTHR21563:SF3">
    <property type="entry name" value="ZINC FINGER C3H1 DOMAIN-CONTAINING PROTEIN"/>
    <property type="match status" value="1"/>
</dbReference>
<dbReference type="InterPro" id="IPR039278">
    <property type="entry name" value="Red1"/>
</dbReference>
<dbReference type="GO" id="GO:0005634">
    <property type="term" value="C:nucleus"/>
    <property type="evidence" value="ECO:0007669"/>
    <property type="project" value="TreeGrafter"/>
</dbReference>
<protein>
    <submittedName>
        <fullName evidence="2">Zinc finger C3H1-type containing</fullName>
    </submittedName>
</protein>
<feature type="region of interest" description="Disordered" evidence="1">
    <location>
        <begin position="1"/>
        <end position="208"/>
    </location>
</feature>
<evidence type="ECO:0000256" key="1">
    <source>
        <dbReference type="SAM" id="MobiDB-lite"/>
    </source>
</evidence>
<feature type="compositionally biased region" description="Acidic residues" evidence="1">
    <location>
        <begin position="10"/>
        <end position="28"/>
    </location>
</feature>
<feature type="region of interest" description="Disordered" evidence="1">
    <location>
        <begin position="286"/>
        <end position="336"/>
    </location>
</feature>
<feature type="compositionally biased region" description="Gly residues" evidence="1">
    <location>
        <begin position="145"/>
        <end position="157"/>
    </location>
</feature>
<sequence length="353" mass="38123">MDLKTKDGSPAEDGELEDGEICDDEAEESVPTRRGDGSRPGGAAPRSRKPHQHPHGLLPHLGHPPPDLRLIMPYGLGPHLGPFPPNHRQQCGPSGPDRPPAPSPPPPPALPPGLGPHGEPSPRSSFWERSHGALGRFRHRVVPNGGRGAWSRGGRGGNSRAPPGRYGPGESHGSPQRKRILPRKKPLGRNRPRKVLHSVSKPENSVDESFEDLLSKYKQIQLELECIRKEETMALEPSAPPGDTAGLQDAQPEPAQSPAAAEGPSEPDRAERKVFQAFNIKPLRQKLPTANLDQLQRKWVEQGRGGGASTEGESLSGNTDTDRQTDSSSGTSPSVTIHSHHVQFNVFFSGFIC</sequence>